<dbReference type="AlphaFoldDB" id="A0A1C7MVD8"/>
<sequence length="170" mass="18681">MTSDEEMRLMRQQLLETQNLTIELSSSLTMPEAKRSIYTSQAKEDAILTQIQYLLSSILCLLDILAIEDFRTLILNVNADISASGTGVAFRAINPTSDSSIGVTSLPGRLNSMAKEISFALGNQDRAKYQLNATKASLGISKSTDFLGDLSKIKKEYEGYITYAQVANDK</sequence>
<accession>A0A1C7MVD8</accession>
<dbReference type="EMBL" id="LUGH01001737">
    <property type="protein sequence ID" value="OBZ80780.1"/>
    <property type="molecule type" value="Genomic_DNA"/>
</dbReference>
<dbReference type="InParanoid" id="A0A1C7MVD8"/>
<keyword evidence="2" id="KW-1185">Reference proteome</keyword>
<protein>
    <submittedName>
        <fullName evidence="1">Uncharacterized protein</fullName>
    </submittedName>
</protein>
<gene>
    <name evidence="1" type="ORF">A0J61_11171</name>
</gene>
<dbReference type="Proteomes" id="UP000093000">
    <property type="component" value="Unassembled WGS sequence"/>
</dbReference>
<feature type="non-terminal residue" evidence="1">
    <location>
        <position position="170"/>
    </location>
</feature>
<proteinExistence type="predicted"/>
<reference evidence="1 2" key="1">
    <citation type="submission" date="2016-03" db="EMBL/GenBank/DDBJ databases">
        <title>Choanephora cucurbitarum.</title>
        <authorList>
            <person name="Min B."/>
            <person name="Park H."/>
            <person name="Park J.-H."/>
            <person name="Shin H.-D."/>
            <person name="Choi I.-G."/>
        </authorList>
    </citation>
    <scope>NUCLEOTIDE SEQUENCE [LARGE SCALE GENOMIC DNA]</scope>
    <source>
        <strain evidence="1 2">KUS-F28377</strain>
    </source>
</reference>
<name>A0A1C7MVD8_9FUNG</name>
<comment type="caution">
    <text evidence="1">The sequence shown here is derived from an EMBL/GenBank/DDBJ whole genome shotgun (WGS) entry which is preliminary data.</text>
</comment>
<organism evidence="1 2">
    <name type="scientific">Choanephora cucurbitarum</name>
    <dbReference type="NCBI Taxonomy" id="101091"/>
    <lineage>
        <taxon>Eukaryota</taxon>
        <taxon>Fungi</taxon>
        <taxon>Fungi incertae sedis</taxon>
        <taxon>Mucoromycota</taxon>
        <taxon>Mucoromycotina</taxon>
        <taxon>Mucoromycetes</taxon>
        <taxon>Mucorales</taxon>
        <taxon>Mucorineae</taxon>
        <taxon>Choanephoraceae</taxon>
        <taxon>Choanephoroideae</taxon>
        <taxon>Choanephora</taxon>
    </lineage>
</organism>
<dbReference type="OrthoDB" id="2212125at2759"/>
<evidence type="ECO:0000313" key="1">
    <source>
        <dbReference type="EMBL" id="OBZ80780.1"/>
    </source>
</evidence>
<evidence type="ECO:0000313" key="2">
    <source>
        <dbReference type="Proteomes" id="UP000093000"/>
    </source>
</evidence>